<dbReference type="CDD" id="cd07346">
    <property type="entry name" value="ABC_6TM_exporters"/>
    <property type="match status" value="1"/>
</dbReference>
<dbReference type="InterPro" id="IPR039421">
    <property type="entry name" value="Type_1_exporter"/>
</dbReference>
<evidence type="ECO:0000259" key="10">
    <source>
        <dbReference type="PROSITE" id="PS50929"/>
    </source>
</evidence>
<dbReference type="Pfam" id="PF00664">
    <property type="entry name" value="ABC_membrane"/>
    <property type="match status" value="2"/>
</dbReference>
<dbReference type="InterPro" id="IPR027417">
    <property type="entry name" value="P-loop_NTPase"/>
</dbReference>
<dbReference type="Proteomes" id="UP001597171">
    <property type="component" value="Unassembled WGS sequence"/>
</dbReference>
<keyword evidence="4" id="KW-0547">Nucleotide-binding</keyword>
<proteinExistence type="inferred from homology"/>
<feature type="transmembrane region" description="Helical" evidence="8">
    <location>
        <begin position="762"/>
        <end position="778"/>
    </location>
</feature>
<dbReference type="PROSITE" id="PS00211">
    <property type="entry name" value="ABC_TRANSPORTER_1"/>
    <property type="match status" value="2"/>
</dbReference>
<evidence type="ECO:0000313" key="11">
    <source>
        <dbReference type="EMBL" id="MFD1330692.1"/>
    </source>
</evidence>
<dbReference type="InterPro" id="IPR017871">
    <property type="entry name" value="ABC_transporter-like_CS"/>
</dbReference>
<feature type="transmembrane region" description="Helical" evidence="8">
    <location>
        <begin position="845"/>
        <end position="866"/>
    </location>
</feature>
<evidence type="ECO:0000256" key="3">
    <source>
        <dbReference type="ARBA" id="ARBA00022692"/>
    </source>
</evidence>
<dbReference type="GO" id="GO:0005524">
    <property type="term" value="F:ATP binding"/>
    <property type="evidence" value="ECO:0007669"/>
    <property type="project" value="UniProtKB-KW"/>
</dbReference>
<dbReference type="InterPro" id="IPR003439">
    <property type="entry name" value="ABC_transporter-like_ATP-bd"/>
</dbReference>
<keyword evidence="6 8" id="KW-1133">Transmembrane helix</keyword>
<feature type="domain" description="ABC transmembrane type-1" evidence="10">
    <location>
        <begin position="648"/>
        <end position="903"/>
    </location>
</feature>
<dbReference type="PROSITE" id="PS50929">
    <property type="entry name" value="ABC_TM1F"/>
    <property type="match status" value="2"/>
</dbReference>
<name>A0ABW3Z437_9HYPH</name>
<dbReference type="Gene3D" id="1.20.1560.10">
    <property type="entry name" value="ABC transporter type 1, transmembrane domain"/>
    <property type="match status" value="2"/>
</dbReference>
<dbReference type="PROSITE" id="PS50893">
    <property type="entry name" value="ABC_TRANSPORTER_2"/>
    <property type="match status" value="2"/>
</dbReference>
<comment type="similarity">
    <text evidence="2">Belongs to the ABC transporter superfamily.</text>
</comment>
<comment type="subcellular location">
    <subcellularLocation>
        <location evidence="1">Cell membrane</location>
        <topology evidence="1">Multi-pass membrane protein</topology>
    </subcellularLocation>
</comment>
<dbReference type="SMART" id="SM00382">
    <property type="entry name" value="AAA"/>
    <property type="match status" value="2"/>
</dbReference>
<evidence type="ECO:0000256" key="4">
    <source>
        <dbReference type="ARBA" id="ARBA00022741"/>
    </source>
</evidence>
<dbReference type="InterPro" id="IPR011527">
    <property type="entry name" value="ABC1_TM_dom"/>
</dbReference>
<dbReference type="InterPro" id="IPR036640">
    <property type="entry name" value="ABC1_TM_sf"/>
</dbReference>
<dbReference type="Gene3D" id="3.40.50.300">
    <property type="entry name" value="P-loop containing nucleotide triphosphate hydrolases"/>
    <property type="match status" value="2"/>
</dbReference>
<dbReference type="PANTHER" id="PTHR24221">
    <property type="entry name" value="ATP-BINDING CASSETTE SUB-FAMILY B"/>
    <property type="match status" value="1"/>
</dbReference>
<dbReference type="Pfam" id="PF00005">
    <property type="entry name" value="ABC_tran"/>
    <property type="match status" value="2"/>
</dbReference>
<feature type="transmembrane region" description="Helical" evidence="8">
    <location>
        <begin position="625"/>
        <end position="647"/>
    </location>
</feature>
<sequence length="1188" mass="125630">MNRFIRPHRGALALSVALAVLGTAFGLAPFFIVYKIAVLAAADALETPTLFGWTAAAFAAIALKGALQAAASYVSHIAAYDVLHALRVALVEKLDRLPLGFVTSRSTAELKKTIHEDVEQIEDAIAHAAPDIASALAVPVVSAAMLAFVDWRLACAAFAMFPALVVVYPLTLIAVKALNATYMEALTSLKHATLQYIRGIKVIRAFLNAEAPAKALEEGVDRLEEATLRLSTAALGPGALLYVGLRANILVLIPVGGFMHLSGAADAPTFVLFLLVGLGMTAPVQKLLMTAGAFAWRLQTAGKQIFAVLDAPELSRAETPRTPSGYDVAFHDVSFRYGEHATLEKVDFVARRGAVTAIVGPSGAGKSTIARLGARFWDVDEGAVTIGGVDIRDIAPETLAKTVSFVLQDAWLFNDTIRANIRSGRPEASDAEIEDAARRAQVTPFAQELPGGLDAGVGEGGRGLSGGQRQRVAIARAILRDSPIVVLDEATSALDPDNEAQVLRALSELVQGRTVIAIAHRLDTIRGADQILYVDAGRIAARGGHLELLRSFPPYARLCEAYEASEGWSLPGAAASAPTATPVGVAAARQGDPEPAEPPFAGAGVLKLFLRLAGPMRGALVRQALPLLFLEGLMLGAPVVATVLTLRDVFAGTLTSDKVWLYTGIVAGCFVGQAIVNVLANRTLWKVQSRAAASLQRKLARHLRRIPLGVLTSRDSGALEHIVIQNTTELSFVQPPAQVMRVLVAPTLAFVVMLAIDWRLALAAAATLPLFVLAVAWGDRVFRSVVQETNASKETLASRTIDHLQGVATIRSLGLGGLRHKALSDAFDRHRDLARATLKRLTPTVATGSTLLDLGFCAILLVGGLLVSSGSLALPTLLLFLVVGLVFYGPISDAFELVSQRRQLELGMRRIGEIMDLPPLPEPSQPKVPTNLDIEFAGVGFSYGDRRALSGLDVLLPAGRLHAFVGGSGSGKTTALNLLARFWDVDEGAIRIGGVDLRRMSSATRAGLFSIVFQDTFLFDDTIAGNLRLAKPEATQAELEAAARAARCHDFIAALEHGYESRVGEGGALLSGGERQRIAIARAILKDAPIVLLDEATASIDPGAEHEIRQALAAVCAGKTVIVVAHRLRSVAAADQIVVFDKGRVVGRGVHDELLGSCPAYAALTNAQGAAGDGQSAGLRRLRQGATS</sequence>
<dbReference type="PANTHER" id="PTHR24221:SF654">
    <property type="entry name" value="ATP-BINDING CASSETTE SUB-FAMILY B MEMBER 6"/>
    <property type="match status" value="1"/>
</dbReference>
<evidence type="ECO:0000256" key="6">
    <source>
        <dbReference type="ARBA" id="ARBA00022989"/>
    </source>
</evidence>
<feature type="transmembrane region" description="Helical" evidence="8">
    <location>
        <begin position="239"/>
        <end position="261"/>
    </location>
</feature>
<evidence type="ECO:0000259" key="9">
    <source>
        <dbReference type="PROSITE" id="PS50893"/>
    </source>
</evidence>
<evidence type="ECO:0000256" key="1">
    <source>
        <dbReference type="ARBA" id="ARBA00004651"/>
    </source>
</evidence>
<evidence type="ECO:0000256" key="2">
    <source>
        <dbReference type="ARBA" id="ARBA00005417"/>
    </source>
</evidence>
<feature type="transmembrane region" description="Helical" evidence="8">
    <location>
        <begin position="267"/>
        <end position="288"/>
    </location>
</feature>
<protein>
    <submittedName>
        <fullName evidence="11">ABC transporter ATP-binding protein</fullName>
    </submittedName>
</protein>
<dbReference type="InterPro" id="IPR003593">
    <property type="entry name" value="AAA+_ATPase"/>
</dbReference>
<keyword evidence="7 8" id="KW-0472">Membrane</keyword>
<feature type="transmembrane region" description="Helical" evidence="8">
    <location>
        <begin position="157"/>
        <end position="178"/>
    </location>
</feature>
<feature type="transmembrane region" description="Helical" evidence="8">
    <location>
        <begin position="872"/>
        <end position="891"/>
    </location>
</feature>
<comment type="caution">
    <text evidence="11">The sequence shown here is derived from an EMBL/GenBank/DDBJ whole genome shotgun (WGS) entry which is preliminary data.</text>
</comment>
<feature type="transmembrane region" description="Helical" evidence="8">
    <location>
        <begin position="659"/>
        <end position="680"/>
    </location>
</feature>
<evidence type="ECO:0000256" key="8">
    <source>
        <dbReference type="SAM" id="Phobius"/>
    </source>
</evidence>
<evidence type="ECO:0000313" key="12">
    <source>
        <dbReference type="Proteomes" id="UP001597171"/>
    </source>
</evidence>
<keyword evidence="5 11" id="KW-0067">ATP-binding</keyword>
<reference evidence="12" key="1">
    <citation type="journal article" date="2019" name="Int. J. Syst. Evol. Microbiol.">
        <title>The Global Catalogue of Microorganisms (GCM) 10K type strain sequencing project: providing services to taxonomists for standard genome sequencing and annotation.</title>
        <authorList>
            <consortium name="The Broad Institute Genomics Platform"/>
            <consortium name="The Broad Institute Genome Sequencing Center for Infectious Disease"/>
            <person name="Wu L."/>
            <person name="Ma J."/>
        </authorList>
    </citation>
    <scope>NUCLEOTIDE SEQUENCE [LARGE SCALE GENOMIC DNA]</scope>
    <source>
        <strain evidence="12">CCUG 61696</strain>
    </source>
</reference>
<organism evidence="11 12">
    <name type="scientific">Methylopila musalis</name>
    <dbReference type="NCBI Taxonomy" id="1134781"/>
    <lineage>
        <taxon>Bacteria</taxon>
        <taxon>Pseudomonadati</taxon>
        <taxon>Pseudomonadota</taxon>
        <taxon>Alphaproteobacteria</taxon>
        <taxon>Hyphomicrobiales</taxon>
        <taxon>Methylopilaceae</taxon>
        <taxon>Methylopila</taxon>
    </lineage>
</organism>
<evidence type="ECO:0000256" key="5">
    <source>
        <dbReference type="ARBA" id="ARBA00022840"/>
    </source>
</evidence>
<dbReference type="SUPFAM" id="SSF52540">
    <property type="entry name" value="P-loop containing nucleoside triphosphate hydrolases"/>
    <property type="match status" value="2"/>
</dbReference>
<feature type="domain" description="ABC transporter" evidence="9">
    <location>
        <begin position="328"/>
        <end position="561"/>
    </location>
</feature>
<keyword evidence="3 8" id="KW-0812">Transmembrane</keyword>
<dbReference type="SUPFAM" id="SSF90123">
    <property type="entry name" value="ABC transporter transmembrane region"/>
    <property type="match status" value="2"/>
</dbReference>
<accession>A0ABW3Z437</accession>
<dbReference type="EMBL" id="JBHTMX010000004">
    <property type="protein sequence ID" value="MFD1330692.1"/>
    <property type="molecule type" value="Genomic_DNA"/>
</dbReference>
<feature type="domain" description="ABC transmembrane type-1" evidence="10">
    <location>
        <begin position="13"/>
        <end position="295"/>
    </location>
</feature>
<feature type="transmembrane region" description="Helical" evidence="8">
    <location>
        <begin position="50"/>
        <end position="67"/>
    </location>
</feature>
<evidence type="ECO:0000256" key="7">
    <source>
        <dbReference type="ARBA" id="ARBA00023136"/>
    </source>
</evidence>
<keyword evidence="12" id="KW-1185">Reference proteome</keyword>
<feature type="domain" description="ABC transporter" evidence="9">
    <location>
        <begin position="934"/>
        <end position="1167"/>
    </location>
</feature>
<gene>
    <name evidence="11" type="ORF">ACFQ4O_01615</name>
</gene>